<dbReference type="GO" id="GO:0006631">
    <property type="term" value="P:fatty acid metabolic process"/>
    <property type="evidence" value="ECO:0007669"/>
    <property type="project" value="TreeGrafter"/>
</dbReference>
<dbReference type="Proteomes" id="UP001208570">
    <property type="component" value="Unassembled WGS sequence"/>
</dbReference>
<dbReference type="PANTHER" id="PTHR10824">
    <property type="entry name" value="ACYL-COENZYME A THIOESTERASE-RELATED"/>
    <property type="match status" value="1"/>
</dbReference>
<dbReference type="EMBL" id="JAODUP010000453">
    <property type="protein sequence ID" value="KAK2149416.1"/>
    <property type="molecule type" value="Genomic_DNA"/>
</dbReference>
<dbReference type="GO" id="GO:0047617">
    <property type="term" value="F:fatty acyl-CoA hydrolase activity"/>
    <property type="evidence" value="ECO:0007669"/>
    <property type="project" value="TreeGrafter"/>
</dbReference>
<dbReference type="InterPro" id="IPR014940">
    <property type="entry name" value="BAAT_C"/>
</dbReference>
<evidence type="ECO:0000256" key="2">
    <source>
        <dbReference type="PIRSR" id="PIRSR016521-1"/>
    </source>
</evidence>
<dbReference type="PIRSF" id="PIRSF016521">
    <property type="entry name" value="Acyl-CoA_hydro"/>
    <property type="match status" value="1"/>
</dbReference>
<feature type="active site" description="Charge relay system" evidence="2">
    <location>
        <position position="334"/>
    </location>
</feature>
<evidence type="ECO:0000313" key="6">
    <source>
        <dbReference type="Proteomes" id="UP001208570"/>
    </source>
</evidence>
<feature type="active site" description="Charge relay system" evidence="2">
    <location>
        <position position="367"/>
    </location>
</feature>
<dbReference type="InterPro" id="IPR042490">
    <property type="entry name" value="Thio_Ohase/BAAT_N"/>
</dbReference>
<name>A0AAD9JAB8_9ANNE</name>
<organism evidence="5 6">
    <name type="scientific">Paralvinella palmiformis</name>
    <dbReference type="NCBI Taxonomy" id="53620"/>
    <lineage>
        <taxon>Eukaryota</taxon>
        <taxon>Metazoa</taxon>
        <taxon>Spiralia</taxon>
        <taxon>Lophotrochozoa</taxon>
        <taxon>Annelida</taxon>
        <taxon>Polychaeta</taxon>
        <taxon>Sedentaria</taxon>
        <taxon>Canalipalpata</taxon>
        <taxon>Terebellida</taxon>
        <taxon>Terebelliformia</taxon>
        <taxon>Alvinellidae</taxon>
        <taxon>Paralvinella</taxon>
    </lineage>
</organism>
<gene>
    <name evidence="5" type="ORF">LSH36_453g00053</name>
</gene>
<dbReference type="GO" id="GO:0006637">
    <property type="term" value="P:acyl-CoA metabolic process"/>
    <property type="evidence" value="ECO:0007669"/>
    <property type="project" value="InterPro"/>
</dbReference>
<protein>
    <submittedName>
        <fullName evidence="5">Uncharacterized protein</fullName>
    </submittedName>
</protein>
<dbReference type="Pfam" id="PF08840">
    <property type="entry name" value="BAAT_C"/>
    <property type="match status" value="1"/>
</dbReference>
<accession>A0AAD9JAB8</accession>
<dbReference type="Gene3D" id="2.60.40.2240">
    <property type="entry name" value="Acyl-CoA thioester hydrolase/BAAT N-terminal domain"/>
    <property type="match status" value="1"/>
</dbReference>
<feature type="active site" description="Charge relay system" evidence="2">
    <location>
        <position position="243"/>
    </location>
</feature>
<sequence length="431" mass="48035">MSSNSVTIDVTPKVPLIDEVIHIVVKGLSPCHHATLVCRVSENNARFFSTAIYRSDVNGEVDVSKMAALDGGSYEGVEPMGLIWSMSQEPRQKPGRRMLKSDVTTPLITHLYVLHGIIPSDECLSFIEDKNWLAYVTFGRLYMAEGVKRIEVQHGRLVGTLFIPAGQRPFPGVIDLLGTIGGILEERASLLASRGVASFALGYFEVGNDKVQYSDLEYFEEGVDYLLSNENIIKPYVGVIGTSLGGVHAAALGTYCPKVQVCLLISSHSFPGVYEFTYRGKPLPLNEFDLGTIQYSDVGLIMKYNYTVPRIEQMNSIPVEKGSCTYILIHGEDDQCINPEIAYYIPSRLKHHGKTNYRVFKYPGTGHLIHPPYNPHYYATYQPSIKSVIVWGGRRRQHAKAEVEVWNTILNILKTELVASGNDVEPVESRF</sequence>
<dbReference type="InterPro" id="IPR016662">
    <property type="entry name" value="Acyl-CoA_thioEstase_long-chain"/>
</dbReference>
<dbReference type="Gene3D" id="3.40.50.1820">
    <property type="entry name" value="alpha/beta hydrolase"/>
    <property type="match status" value="1"/>
</dbReference>
<reference evidence="5" key="1">
    <citation type="journal article" date="2023" name="Mol. Biol. Evol.">
        <title>Third-Generation Sequencing Reveals the Adaptive Role of the Epigenome in Three Deep-Sea Polychaetes.</title>
        <authorList>
            <person name="Perez M."/>
            <person name="Aroh O."/>
            <person name="Sun Y."/>
            <person name="Lan Y."/>
            <person name="Juniper S.K."/>
            <person name="Young C.R."/>
            <person name="Angers B."/>
            <person name="Qian P.Y."/>
        </authorList>
    </citation>
    <scope>NUCLEOTIDE SEQUENCE</scope>
    <source>
        <strain evidence="5">P08H-3</strain>
    </source>
</reference>
<feature type="domain" description="BAAT/Acyl-CoA thioester hydrolase C-terminal" evidence="4">
    <location>
        <begin position="215"/>
        <end position="417"/>
    </location>
</feature>
<dbReference type="InterPro" id="IPR029058">
    <property type="entry name" value="AB_hydrolase_fold"/>
</dbReference>
<evidence type="ECO:0000259" key="4">
    <source>
        <dbReference type="Pfam" id="PF08840"/>
    </source>
</evidence>
<feature type="domain" description="Acyl-CoA thioester hydrolase/bile acid-CoA amino acid N-acetyltransferase" evidence="3">
    <location>
        <begin position="18"/>
        <end position="153"/>
    </location>
</feature>
<evidence type="ECO:0000259" key="3">
    <source>
        <dbReference type="Pfam" id="PF04775"/>
    </source>
</evidence>
<evidence type="ECO:0000313" key="5">
    <source>
        <dbReference type="EMBL" id="KAK2149416.1"/>
    </source>
</evidence>
<dbReference type="SUPFAM" id="SSF53474">
    <property type="entry name" value="alpha/beta-Hydrolases"/>
    <property type="match status" value="1"/>
</dbReference>
<dbReference type="PANTHER" id="PTHR10824:SF4">
    <property type="entry name" value="ACYL-COENZYME A THIOESTERASE 1-LIKE"/>
    <property type="match status" value="1"/>
</dbReference>
<proteinExistence type="inferred from homology"/>
<dbReference type="InterPro" id="IPR006862">
    <property type="entry name" value="Thio_Ohase/aa_AcTrfase"/>
</dbReference>
<dbReference type="Pfam" id="PF04775">
    <property type="entry name" value="Bile_Hydr_Trans"/>
    <property type="match status" value="1"/>
</dbReference>
<keyword evidence="6" id="KW-1185">Reference proteome</keyword>
<evidence type="ECO:0000256" key="1">
    <source>
        <dbReference type="ARBA" id="ARBA00006538"/>
    </source>
</evidence>
<comment type="similarity">
    <text evidence="1">Belongs to the C/M/P thioester hydrolase family.</text>
</comment>
<dbReference type="AlphaFoldDB" id="A0AAD9JAB8"/>
<comment type="caution">
    <text evidence="5">The sequence shown here is derived from an EMBL/GenBank/DDBJ whole genome shotgun (WGS) entry which is preliminary data.</text>
</comment>